<keyword evidence="2" id="KW-0762">Sugar transport</keyword>
<dbReference type="PANTHER" id="PTHR47738:SF3">
    <property type="entry name" value="PHOSPHOTRANSFERASE SYSTEM MANNITOL_FRUCTOSE-SPECIFIC IIA DOMAIN CONTAINING PROTEIN"/>
    <property type="match status" value="1"/>
</dbReference>
<proteinExistence type="predicted"/>
<evidence type="ECO:0000313" key="2">
    <source>
        <dbReference type="EMBL" id="WAA09301.1"/>
    </source>
</evidence>
<feature type="domain" description="PTS EIIA type-2" evidence="1">
    <location>
        <begin position="5"/>
        <end position="152"/>
    </location>
</feature>
<gene>
    <name evidence="2" type="ORF">OE104_12105</name>
</gene>
<reference evidence="2" key="1">
    <citation type="submission" date="2022-09" db="EMBL/GenBank/DDBJ databases">
        <title>Complete Genomes of Fervidibacillus albus and Fervidibacillus halotolerans isolated from tidal flat sediments.</title>
        <authorList>
            <person name="Kwon K.K."/>
            <person name="Yang S.-H."/>
            <person name="Park M.J."/>
            <person name="Oh H.-M."/>
        </authorList>
    </citation>
    <scope>NUCLEOTIDE SEQUENCE</scope>
    <source>
        <strain evidence="2">MEBiC13591</strain>
    </source>
</reference>
<name>A0A9E8RVC1_9BACI</name>
<protein>
    <submittedName>
        <fullName evidence="2">PTS sugar transporter subunit IIA</fullName>
    </submittedName>
</protein>
<keyword evidence="2" id="KW-0813">Transport</keyword>
<dbReference type="PROSITE" id="PS51094">
    <property type="entry name" value="PTS_EIIA_TYPE_2"/>
    <property type="match status" value="1"/>
</dbReference>
<dbReference type="PANTHER" id="PTHR47738">
    <property type="entry name" value="PTS SYSTEM FRUCTOSE-LIKE EIIA COMPONENT-RELATED"/>
    <property type="match status" value="1"/>
</dbReference>
<evidence type="ECO:0000313" key="3">
    <source>
        <dbReference type="Proteomes" id="UP001164718"/>
    </source>
</evidence>
<dbReference type="InterPro" id="IPR016152">
    <property type="entry name" value="PTrfase/Anion_transptr"/>
</dbReference>
<dbReference type="CDD" id="cd00211">
    <property type="entry name" value="PTS_IIA_fru"/>
    <property type="match status" value="1"/>
</dbReference>
<sequence>MDFTDLFNAELIRIDMDWTSKEDFFREICNKLFESGYIEETFEEAIMKREASYPTGLATEKMNISIPHTDVVHVKKPFIFVIKLANSLPFIHMGTTDHEIEVDYVFMLGIKEPSKQVHLLSLIMDKIQDENFIQTIESIKDVNEMENYLKNTFRSDEQ</sequence>
<dbReference type="SUPFAM" id="SSF55804">
    <property type="entry name" value="Phoshotransferase/anion transport protein"/>
    <property type="match status" value="1"/>
</dbReference>
<dbReference type="InterPro" id="IPR002178">
    <property type="entry name" value="PTS_EIIA_type-2_dom"/>
</dbReference>
<dbReference type="AlphaFoldDB" id="A0A9E8RVC1"/>
<dbReference type="Gene3D" id="3.40.930.10">
    <property type="entry name" value="Mannitol-specific EII, Chain A"/>
    <property type="match status" value="1"/>
</dbReference>
<accession>A0A9E8RVC1</accession>
<organism evidence="2 3">
    <name type="scientific">Fervidibacillus albus</name>
    <dbReference type="NCBI Taxonomy" id="2980026"/>
    <lineage>
        <taxon>Bacteria</taxon>
        <taxon>Bacillati</taxon>
        <taxon>Bacillota</taxon>
        <taxon>Bacilli</taxon>
        <taxon>Bacillales</taxon>
        <taxon>Bacillaceae</taxon>
        <taxon>Fervidibacillus</taxon>
    </lineage>
</organism>
<dbReference type="Proteomes" id="UP001164718">
    <property type="component" value="Chromosome"/>
</dbReference>
<dbReference type="KEGG" id="faf:OE104_12105"/>
<evidence type="ECO:0000259" key="1">
    <source>
        <dbReference type="PROSITE" id="PS51094"/>
    </source>
</evidence>
<dbReference type="RefSeq" id="WP_275417082.1">
    <property type="nucleotide sequence ID" value="NZ_CP106878.1"/>
</dbReference>
<dbReference type="Pfam" id="PF00359">
    <property type="entry name" value="PTS_EIIA_2"/>
    <property type="match status" value="1"/>
</dbReference>
<keyword evidence="3" id="KW-1185">Reference proteome</keyword>
<dbReference type="InterPro" id="IPR051541">
    <property type="entry name" value="PTS_SugarTrans_NitroReg"/>
</dbReference>
<dbReference type="EMBL" id="CP106878">
    <property type="protein sequence ID" value="WAA09301.1"/>
    <property type="molecule type" value="Genomic_DNA"/>
</dbReference>